<name>A0ABT2SMI7_9FIRM</name>
<comment type="caution">
    <text evidence="1">The sequence shown here is derived from an EMBL/GenBank/DDBJ whole genome shotgun (WGS) entry which is preliminary data.</text>
</comment>
<evidence type="ECO:0000313" key="2">
    <source>
        <dbReference type="Proteomes" id="UP001652338"/>
    </source>
</evidence>
<dbReference type="EMBL" id="JAOQKE010000010">
    <property type="protein sequence ID" value="MCU6725511.1"/>
    <property type="molecule type" value="Genomic_DNA"/>
</dbReference>
<sequence length="76" mass="8769">MDLNYDDSINRNVLKDVYGISDSIDFRSPPSKRMKSLLPNITSVNKYVMEGYQVELIWDNSEKTLQKLLEGVITDN</sequence>
<dbReference type="RefSeq" id="WP_117449417.1">
    <property type="nucleotide sequence ID" value="NZ_JAOQKE010000010.1"/>
</dbReference>
<organism evidence="1 2">
    <name type="scientific">Muricoprocola aceti</name>
    <dbReference type="NCBI Taxonomy" id="2981772"/>
    <lineage>
        <taxon>Bacteria</taxon>
        <taxon>Bacillati</taxon>
        <taxon>Bacillota</taxon>
        <taxon>Clostridia</taxon>
        <taxon>Lachnospirales</taxon>
        <taxon>Lachnospiraceae</taxon>
        <taxon>Muricoprocola</taxon>
    </lineage>
</organism>
<keyword evidence="2" id="KW-1185">Reference proteome</keyword>
<evidence type="ECO:0000313" key="1">
    <source>
        <dbReference type="EMBL" id="MCU6725511.1"/>
    </source>
</evidence>
<gene>
    <name evidence="1" type="ORF">OCV47_09140</name>
</gene>
<proteinExistence type="predicted"/>
<accession>A0ABT2SMI7</accession>
<dbReference type="Proteomes" id="UP001652338">
    <property type="component" value="Unassembled WGS sequence"/>
</dbReference>
<protein>
    <submittedName>
        <fullName evidence="1">Uncharacterized protein</fullName>
    </submittedName>
</protein>
<reference evidence="1 2" key="1">
    <citation type="journal article" date="2021" name="ISME Commun">
        <title>Automated analysis of genomic sequences facilitates high-throughput and comprehensive description of bacteria.</title>
        <authorList>
            <person name="Hitch T.C.A."/>
        </authorList>
    </citation>
    <scope>NUCLEOTIDE SEQUENCE [LARGE SCALE GENOMIC DNA]</scope>
    <source>
        <strain evidence="1 2">Sanger_29</strain>
    </source>
</reference>